<dbReference type="InterPro" id="IPR010982">
    <property type="entry name" value="Lambda_DNA-bd_dom_sf"/>
</dbReference>
<name>A0A2T3J6Y6_9GAMM</name>
<dbReference type="PROSITE" id="PS50943">
    <property type="entry name" value="HTH_CROC1"/>
    <property type="match status" value="1"/>
</dbReference>
<dbReference type="EMBL" id="PYMJ01000051">
    <property type="protein sequence ID" value="PSU44271.1"/>
    <property type="molecule type" value="Genomic_DNA"/>
</dbReference>
<evidence type="ECO:0000313" key="3">
    <source>
        <dbReference type="Proteomes" id="UP000240987"/>
    </source>
</evidence>
<feature type="domain" description="HTH cro/C1-type" evidence="1">
    <location>
        <begin position="16"/>
        <end position="60"/>
    </location>
</feature>
<accession>A0A2T3J6Y6</accession>
<proteinExistence type="predicted"/>
<dbReference type="CDD" id="cd00093">
    <property type="entry name" value="HTH_XRE"/>
    <property type="match status" value="1"/>
</dbReference>
<dbReference type="SUPFAM" id="SSF47413">
    <property type="entry name" value="lambda repressor-like DNA-binding domains"/>
    <property type="match status" value="1"/>
</dbReference>
<sequence length="105" mass="12235">MWQNTLEKHIRLSDKTQEEIAFESGVSQGTISNIINLRKSASIETLEKLCRTLQIPMSELFLHYGANYDRVKSPKKELQKIIEQADDRHDEELKILLQIASRILR</sequence>
<dbReference type="AlphaFoldDB" id="A0A2T3J6Y6"/>
<dbReference type="InterPro" id="IPR001387">
    <property type="entry name" value="Cro/C1-type_HTH"/>
</dbReference>
<dbReference type="RefSeq" id="WP_107246080.1">
    <property type="nucleotide sequence ID" value="NZ_PYMJ01000051.1"/>
</dbReference>
<evidence type="ECO:0000259" key="1">
    <source>
        <dbReference type="PROSITE" id="PS50943"/>
    </source>
</evidence>
<evidence type="ECO:0000313" key="2">
    <source>
        <dbReference type="EMBL" id="PSU44271.1"/>
    </source>
</evidence>
<protein>
    <recommendedName>
        <fullName evidence="1">HTH cro/C1-type domain-containing protein</fullName>
    </recommendedName>
</protein>
<dbReference type="Proteomes" id="UP000240987">
    <property type="component" value="Unassembled WGS sequence"/>
</dbReference>
<gene>
    <name evidence="2" type="ORF">C9J12_27355</name>
</gene>
<reference evidence="2 3" key="1">
    <citation type="submission" date="2018-01" db="EMBL/GenBank/DDBJ databases">
        <title>Whole genome sequencing of Histamine producing bacteria.</title>
        <authorList>
            <person name="Butler K."/>
        </authorList>
    </citation>
    <scope>NUCLEOTIDE SEQUENCE [LARGE SCALE GENOMIC DNA]</scope>
    <source>
        <strain evidence="2 3">JCM 12947</strain>
    </source>
</reference>
<dbReference type="OrthoDB" id="9791537at2"/>
<dbReference type="Pfam" id="PF01381">
    <property type="entry name" value="HTH_3"/>
    <property type="match status" value="1"/>
</dbReference>
<dbReference type="Gene3D" id="1.10.260.40">
    <property type="entry name" value="lambda repressor-like DNA-binding domains"/>
    <property type="match status" value="1"/>
</dbReference>
<dbReference type="GO" id="GO:0003677">
    <property type="term" value="F:DNA binding"/>
    <property type="evidence" value="ECO:0007669"/>
    <property type="project" value="InterPro"/>
</dbReference>
<comment type="caution">
    <text evidence="2">The sequence shown here is derived from an EMBL/GenBank/DDBJ whole genome shotgun (WGS) entry which is preliminary data.</text>
</comment>
<keyword evidence="3" id="KW-1185">Reference proteome</keyword>
<dbReference type="SMART" id="SM00530">
    <property type="entry name" value="HTH_XRE"/>
    <property type="match status" value="1"/>
</dbReference>
<organism evidence="2 3">
    <name type="scientific">Photobacterium frigidiphilum</name>
    <dbReference type="NCBI Taxonomy" id="264736"/>
    <lineage>
        <taxon>Bacteria</taxon>
        <taxon>Pseudomonadati</taxon>
        <taxon>Pseudomonadota</taxon>
        <taxon>Gammaproteobacteria</taxon>
        <taxon>Vibrionales</taxon>
        <taxon>Vibrionaceae</taxon>
        <taxon>Photobacterium</taxon>
    </lineage>
</organism>